<dbReference type="RefSeq" id="WP_310929431.1">
    <property type="nucleotide sequence ID" value="NZ_JAMQOQ010000004.1"/>
</dbReference>
<dbReference type="PANTHER" id="PTHR34069">
    <property type="entry name" value="3-OXOACYL-[ACYL-CARRIER-PROTEIN] SYNTHASE 3"/>
    <property type="match status" value="1"/>
</dbReference>
<dbReference type="Pfam" id="PF12172">
    <property type="entry name" value="zf-ChsH2"/>
    <property type="match status" value="1"/>
</dbReference>
<dbReference type="SUPFAM" id="SSF53901">
    <property type="entry name" value="Thiolase-like"/>
    <property type="match status" value="2"/>
</dbReference>
<accession>A0ABU2G3Z2</accession>
<keyword evidence="1" id="KW-0414">Isoprene biosynthesis</keyword>
<evidence type="ECO:0000256" key="1">
    <source>
        <dbReference type="ARBA" id="ARBA00023229"/>
    </source>
</evidence>
<proteinExistence type="predicted"/>
<name>A0ABU2G3Z2_9EURY</name>
<dbReference type="Gene3D" id="3.40.47.10">
    <property type="match status" value="1"/>
</dbReference>
<evidence type="ECO:0000313" key="3">
    <source>
        <dbReference type="EMBL" id="MDS0295507.1"/>
    </source>
</evidence>
<evidence type="ECO:0000259" key="2">
    <source>
        <dbReference type="Pfam" id="PF12172"/>
    </source>
</evidence>
<reference evidence="3 4" key="1">
    <citation type="submission" date="2022-06" db="EMBL/GenBank/DDBJ databases">
        <title>Halogeometricum sp. a new haloarchaeum isolate from saline soil.</title>
        <authorList>
            <person name="Strakova D."/>
            <person name="Galisteo C."/>
            <person name="Sanchez-Porro C."/>
            <person name="Ventosa A."/>
        </authorList>
    </citation>
    <scope>NUCLEOTIDE SEQUENCE [LARGE SCALE GENOMIC DNA]</scope>
    <source>
        <strain evidence="4">S3BR25-2</strain>
    </source>
</reference>
<dbReference type="SUPFAM" id="SSF50249">
    <property type="entry name" value="Nucleic acid-binding proteins"/>
    <property type="match status" value="1"/>
</dbReference>
<organism evidence="3 4">
    <name type="scientific">Halogeometricum luteum</name>
    <dbReference type="NCBI Taxonomy" id="2950537"/>
    <lineage>
        <taxon>Archaea</taxon>
        <taxon>Methanobacteriati</taxon>
        <taxon>Methanobacteriota</taxon>
        <taxon>Stenosarchaea group</taxon>
        <taxon>Halobacteria</taxon>
        <taxon>Halobacteriales</taxon>
        <taxon>Haloferacaceae</taxon>
        <taxon>Halogeometricum</taxon>
    </lineage>
</organism>
<protein>
    <submittedName>
        <fullName evidence="3">3-hydroxy-3-methylglutaryl CoA synthase</fullName>
    </submittedName>
</protein>
<sequence length="473" mass="47838">MSDRGIAAAGVYVPRGRVSADEVAEAWGTFDGRGIESTAVPAGDEDAVTMAVAAARRALDDAGADPASVDAVALATTTPPLAEEELVPRLVRALGLPRETRAWHHGQSAAAGADALETALNAEGTVLAVAADAPSGDLAGDDHALGAGAAAFLVADDAPVSFDGVAAATDESPGVRFREADSDEVTSLDVTGYERAAVRETTRSAISGLDLAADDIGAASLHQPNGSMPYRIAGEGVVSNEAVAEGIVVDRIGDAGAATVPIGLVAALESDTDGPVLAAFFGSGGSAVAFAFSGRLDGDEAAAVDGGEAVSYVASLRKRGRVVDGDVAGGGANVSLPTWRRTLDSRYALTAGRCPACGALSFPGEGACDDCFERVDFERAPLSSEGTVAARTVIGQGGAPPEFVELQEREGAYGAVLVRVDAADGDGSALMPAQLTDCDPESVAVGDAVRRTVRRIYVQEGVPRYGAKFAPVE</sequence>
<comment type="caution">
    <text evidence="3">The sequence shown here is derived from an EMBL/GenBank/DDBJ whole genome shotgun (WGS) entry which is preliminary data.</text>
</comment>
<dbReference type="InterPro" id="IPR016039">
    <property type="entry name" value="Thiolase-like"/>
</dbReference>
<keyword evidence="4" id="KW-1185">Reference proteome</keyword>
<gene>
    <name evidence="3" type="ORF">NDI79_15145</name>
</gene>
<dbReference type="InterPro" id="IPR022002">
    <property type="entry name" value="ChsH2_Znr"/>
</dbReference>
<evidence type="ECO:0000313" key="4">
    <source>
        <dbReference type="Proteomes" id="UP001254813"/>
    </source>
</evidence>
<dbReference type="PANTHER" id="PTHR34069:SF2">
    <property type="entry name" value="BETA-KETOACYL-[ACYL-CARRIER-PROTEIN] SYNTHASE III"/>
    <property type="match status" value="1"/>
</dbReference>
<dbReference type="InterPro" id="IPR012340">
    <property type="entry name" value="NA-bd_OB-fold"/>
</dbReference>
<dbReference type="EMBL" id="JAMQOQ010000004">
    <property type="protein sequence ID" value="MDS0295507.1"/>
    <property type="molecule type" value="Genomic_DNA"/>
</dbReference>
<feature type="domain" description="ChsH2 rubredoxin-like zinc ribbon" evidence="2">
    <location>
        <begin position="346"/>
        <end position="374"/>
    </location>
</feature>
<dbReference type="Proteomes" id="UP001254813">
    <property type="component" value="Unassembled WGS sequence"/>
</dbReference>